<dbReference type="EMBL" id="CP061800">
    <property type="protein sequence ID" value="QTA89426.1"/>
    <property type="molecule type" value="Genomic_DNA"/>
</dbReference>
<evidence type="ECO:0000313" key="1">
    <source>
        <dbReference type="EMBL" id="QTA89426.1"/>
    </source>
</evidence>
<organism evidence="1 2">
    <name type="scientific">Desulfonema magnum</name>
    <dbReference type="NCBI Taxonomy" id="45655"/>
    <lineage>
        <taxon>Bacteria</taxon>
        <taxon>Pseudomonadati</taxon>
        <taxon>Thermodesulfobacteriota</taxon>
        <taxon>Desulfobacteria</taxon>
        <taxon>Desulfobacterales</taxon>
        <taxon>Desulfococcaceae</taxon>
        <taxon>Desulfonema</taxon>
    </lineage>
</organism>
<dbReference type="AlphaFoldDB" id="A0A975GPW4"/>
<proteinExistence type="predicted"/>
<protein>
    <submittedName>
        <fullName evidence="1">Uncharacterized protein</fullName>
    </submittedName>
</protein>
<sequence length="59" mass="6414">MMTDSGNAAVSEACIQSCVLKAFWSCWRGCFYTCPVGHNETQINPGYYYGAGRNGGNLI</sequence>
<gene>
    <name evidence="1" type="ORF">dnm_054790</name>
</gene>
<reference evidence="1" key="1">
    <citation type="journal article" date="2021" name="Microb. Physiol.">
        <title>Proteogenomic Insights into the Physiology of Marine, Sulfate-Reducing, Filamentous Desulfonema limicola and Desulfonema magnum.</title>
        <authorList>
            <person name="Schnaars V."/>
            <person name="Wohlbrand L."/>
            <person name="Scheve S."/>
            <person name="Hinrichs C."/>
            <person name="Reinhardt R."/>
            <person name="Rabus R."/>
        </authorList>
    </citation>
    <scope>NUCLEOTIDE SEQUENCE</scope>
    <source>
        <strain evidence="1">4be13</strain>
    </source>
</reference>
<dbReference type="KEGG" id="dmm:dnm_054790"/>
<evidence type="ECO:0000313" key="2">
    <source>
        <dbReference type="Proteomes" id="UP000663722"/>
    </source>
</evidence>
<keyword evidence="2" id="KW-1185">Reference proteome</keyword>
<name>A0A975GPW4_9BACT</name>
<accession>A0A975GPW4</accession>
<dbReference type="Proteomes" id="UP000663722">
    <property type="component" value="Chromosome"/>
</dbReference>